<dbReference type="Gene3D" id="1.10.840.10">
    <property type="entry name" value="Ras guanine-nucleotide exchange factors catalytic domain"/>
    <property type="match status" value="1"/>
</dbReference>
<feature type="region of interest" description="Disordered" evidence="3">
    <location>
        <begin position="1150"/>
        <end position="1179"/>
    </location>
</feature>
<feature type="compositionally biased region" description="Polar residues" evidence="3">
    <location>
        <begin position="1385"/>
        <end position="1407"/>
    </location>
</feature>
<gene>
    <name evidence="6" type="ORF">BO87DRAFT_68601</name>
</gene>
<dbReference type="GeneID" id="37131933"/>
<dbReference type="SUPFAM" id="SSF48366">
    <property type="entry name" value="Ras GEF"/>
    <property type="match status" value="1"/>
</dbReference>
<protein>
    <submittedName>
        <fullName evidence="6">Guanine nucleotide exchange factor</fullName>
    </submittedName>
</protein>
<keyword evidence="7" id="KW-1185">Reference proteome</keyword>
<accession>A0A318Z013</accession>
<keyword evidence="1 2" id="KW-0344">Guanine-nucleotide releasing factor</keyword>
<feature type="region of interest" description="Disordered" evidence="3">
    <location>
        <begin position="1"/>
        <end position="32"/>
    </location>
</feature>
<feature type="region of interest" description="Disordered" evidence="3">
    <location>
        <begin position="715"/>
        <end position="742"/>
    </location>
</feature>
<evidence type="ECO:0000313" key="6">
    <source>
        <dbReference type="EMBL" id="PYH33438.1"/>
    </source>
</evidence>
<reference evidence="6" key="1">
    <citation type="submission" date="2016-12" db="EMBL/GenBank/DDBJ databases">
        <title>The genomes of Aspergillus section Nigri reveals drivers in fungal speciation.</title>
        <authorList>
            <consortium name="DOE Joint Genome Institute"/>
            <person name="Vesth T.C."/>
            <person name="Nybo J."/>
            <person name="Theobald S."/>
            <person name="Brandl J."/>
            <person name="Frisvad J.C."/>
            <person name="Nielsen K.F."/>
            <person name="Lyhne E.K."/>
            <person name="Kogle M.E."/>
            <person name="Kuo A."/>
            <person name="Riley R."/>
            <person name="Clum A."/>
            <person name="Nolan M."/>
            <person name="Lipzen A."/>
            <person name="Salamov A."/>
            <person name="Henrissat B."/>
            <person name="Wiebenga A."/>
            <person name="De Vries R.P."/>
            <person name="Grigoriev I.V."/>
            <person name="Mortensen U.H."/>
            <person name="Andersen M.R."/>
            <person name="Baker S.E."/>
        </authorList>
    </citation>
    <scope>NUCLEOTIDE SEQUENCE [LARGE SCALE GENOMIC DNA]</scope>
    <source>
        <strain evidence="6">CBS 115656</strain>
    </source>
</reference>
<dbReference type="RefSeq" id="XP_025478916.1">
    <property type="nucleotide sequence ID" value="XM_025629477.1"/>
</dbReference>
<feature type="region of interest" description="Disordered" evidence="3">
    <location>
        <begin position="1282"/>
        <end position="1303"/>
    </location>
</feature>
<organism evidence="6 7">
    <name type="scientific">Aspergillus neoniger (strain CBS 115656)</name>
    <dbReference type="NCBI Taxonomy" id="1448310"/>
    <lineage>
        <taxon>Eukaryota</taxon>
        <taxon>Fungi</taxon>
        <taxon>Dikarya</taxon>
        <taxon>Ascomycota</taxon>
        <taxon>Pezizomycotina</taxon>
        <taxon>Eurotiomycetes</taxon>
        <taxon>Eurotiomycetidae</taxon>
        <taxon>Eurotiales</taxon>
        <taxon>Aspergillaceae</taxon>
        <taxon>Aspergillus</taxon>
        <taxon>Aspergillus subgen. Circumdati</taxon>
    </lineage>
</organism>
<dbReference type="CDD" id="cd06224">
    <property type="entry name" value="REM"/>
    <property type="match status" value="1"/>
</dbReference>
<dbReference type="InterPro" id="IPR001895">
    <property type="entry name" value="RASGEF_cat_dom"/>
</dbReference>
<evidence type="ECO:0000259" key="4">
    <source>
        <dbReference type="PROSITE" id="PS50009"/>
    </source>
</evidence>
<feature type="compositionally biased region" description="Basic and acidic residues" evidence="3">
    <location>
        <begin position="230"/>
        <end position="255"/>
    </location>
</feature>
<feature type="region of interest" description="Disordered" evidence="3">
    <location>
        <begin position="996"/>
        <end position="1049"/>
    </location>
</feature>
<evidence type="ECO:0000259" key="5">
    <source>
        <dbReference type="PROSITE" id="PS50212"/>
    </source>
</evidence>
<dbReference type="PROSITE" id="PS50212">
    <property type="entry name" value="RASGEF_NTER"/>
    <property type="match status" value="1"/>
</dbReference>
<proteinExistence type="predicted"/>
<feature type="compositionally biased region" description="Basic residues" evidence="3">
    <location>
        <begin position="213"/>
        <end position="222"/>
    </location>
</feature>
<dbReference type="EMBL" id="KZ821463">
    <property type="protein sequence ID" value="PYH33438.1"/>
    <property type="molecule type" value="Genomic_DNA"/>
</dbReference>
<dbReference type="PROSITE" id="PS50009">
    <property type="entry name" value="RASGEF_CAT"/>
    <property type="match status" value="1"/>
</dbReference>
<feature type="region of interest" description="Disordered" evidence="3">
    <location>
        <begin position="1224"/>
        <end position="1267"/>
    </location>
</feature>
<feature type="compositionally biased region" description="Basic and acidic residues" evidence="3">
    <location>
        <begin position="161"/>
        <end position="175"/>
    </location>
</feature>
<evidence type="ECO:0000313" key="7">
    <source>
        <dbReference type="Proteomes" id="UP000247647"/>
    </source>
</evidence>
<dbReference type="InterPro" id="IPR036964">
    <property type="entry name" value="RASGEF_cat_dom_sf"/>
</dbReference>
<dbReference type="Gene3D" id="1.20.870.10">
    <property type="entry name" value="Son of sevenless (SoS) protein Chain: S domain 1"/>
    <property type="match status" value="1"/>
</dbReference>
<feature type="region of interest" description="Disordered" evidence="3">
    <location>
        <begin position="1372"/>
        <end position="1412"/>
    </location>
</feature>
<feature type="region of interest" description="Disordered" evidence="3">
    <location>
        <begin position="894"/>
        <end position="952"/>
    </location>
</feature>
<dbReference type="Pfam" id="PF00618">
    <property type="entry name" value="RasGEF_N"/>
    <property type="match status" value="1"/>
</dbReference>
<dbReference type="OrthoDB" id="10254377at2759"/>
<feature type="domain" description="N-terminal Ras-GEF" evidence="5">
    <location>
        <begin position="383"/>
        <end position="511"/>
    </location>
</feature>
<dbReference type="Pfam" id="PF00617">
    <property type="entry name" value="RasGEF"/>
    <property type="match status" value="1"/>
</dbReference>
<feature type="domain" description="Ras-GEF" evidence="4">
    <location>
        <begin position="1432"/>
        <end position="1675"/>
    </location>
</feature>
<evidence type="ECO:0000256" key="3">
    <source>
        <dbReference type="SAM" id="MobiDB-lite"/>
    </source>
</evidence>
<dbReference type="GO" id="GO:0005886">
    <property type="term" value="C:plasma membrane"/>
    <property type="evidence" value="ECO:0007669"/>
    <property type="project" value="TreeGrafter"/>
</dbReference>
<feature type="compositionally biased region" description="Pro residues" evidence="3">
    <location>
        <begin position="138"/>
        <end position="152"/>
    </location>
</feature>
<dbReference type="PANTHER" id="PTHR23113">
    <property type="entry name" value="GUANINE NUCLEOTIDE EXCHANGE FACTOR"/>
    <property type="match status" value="1"/>
</dbReference>
<feature type="region of interest" description="Disordered" evidence="3">
    <location>
        <begin position="624"/>
        <end position="666"/>
    </location>
</feature>
<sequence>MPALMMALSSASVDRFPSEPGQPQIDTLSTSVDPGTEAKVLASADTQYATTDLRRAHTVAHGRNTKKSPTIGSRTTRERLATSLLRVKDSHELLRKRSFKRPDTSQAPRDAAVGAREPNHFTVGNVGQNGKIFLRPIRNPPTKEPFPTPSIPSPSQSRQEPFPHGRGGPESDEPSRWSNSQLSELRPDLIPEESCEDGDSVHTESARSQYHGLPHHRPRKAHSFSTISEQRSESRAGRAGELRHYIDRADNRPKTANEPSQRALEDSIPRYRLDLPQSSLDNETALHSSIYSRTSLSDIMRTSRLPRKYWIGTLASDTYPRNPERPSFVSSVFSGAGAIELPRSSAVSENPVFYELKEPIEPAIFETLVSEMDKESVVRYASGTKDISAATPARIVAQISSASFMDYELVSDFFLTFRSYISTSTLLALLLARLRWAINRLQDDGRIIRIRTFAALRHWILNYFVDDFVPEYDLRGHFCETINSMYDDVKSRQGGGMSDLKILIDLKRCWYGKSSLYWDLPSDHDVFQSPDVAILPGDREADPLEMAGGGDLLALVRTKSGLEASPAGTQYRPNHHSRNNSSNTVKSVPISAGSDRSFQAISCSLPPKSPKRLSLSLAHKAPHPVPLMPLKPTSSREAYPPSPLTSRRYPYLGHSHKRSGSFSDSVRDDRAPFSLVNPEQQGVAASLEALDLSSLIRGELYPPAESYTIMMAPPSPPLPSSAKDLAPDRRSTSHGIHKPAASTSGVKTIIGSIRRALNSRHGASGSLSRAMNRPANASLPGRTSALPTNVAFGSDAYRGRKTATGVKRPTRIDTLCDEVLKQYRAAISEQTDTTGGSQSADSQNQAELHFSAPGMPRATSQVTAGSESIVIVDGTGLGLPVMSGAIGEANAGLQQPPGFLEAEPSPATVRAPSPYAPHQRSTLATDEYSLPIFYDEPNPGPSSRASKFLRPSRFSEASRRSYSVERASTSWKRTSSSLRLRKYASFQSGISKHRLTMGSESIPPLPPGSLQQPLDKPSGPTLRRRPGGDLRQMRNGGGFQSRPDSGSFVSDITYRSSGADTAVTRVDEPYSRPQTSLIPPNPRFSLLTTHSSQNLRRSFEDAIAQFAQIPDDDDGGVESTLLKLEGKWHGTSAGDAEASAAGSDQYLQHYNPDEVTGEDWPRQSRGSAGPHSFANSNPVARRRQTFLGDGLTYSQVQGRIVPQRPYSDSIAESEDSYSSIPLLERGLSDESMKKPVVSRPTSHMAGPSRFQPSFSSRETSDVESSHPSIDIVKETESMKRIPRGSTLPGISSGSRKHTGRLSGLSSGVSIDMIDSQEAAEQRFSIDTQSMTDSSLGIPPHPLAHPPSPPMTVQNTRSVGSWTTPLNPVLFQAQPLTPDPSPRNKMAQQANTRPLNTQQVSGDVLSQSEKGRRLPEPLKAAGPEHVPFVLSCESHVLAQQLTLVEMAALSEVDWRDLVDMRWSSGSPTVLSWVQFLMEDEHRGIDLVVGRFNLMVRWVLSEIVLTQDIHERARTIAKFIHTAAHARRMCNYATMLQIAIALSSTDCSRLQATWDLVPVSDKRLLKDMESLTQPIRNFHELRLEMEMANAQDGCIPFVGLYVHDLTYNAQKPARVTTQDGESLINFERYRTTAKIVKSLLRLIDASTRYRFEPVPGIIERCLWIASLSEEQVQLRSKQLE</sequence>
<dbReference type="Proteomes" id="UP000247647">
    <property type="component" value="Unassembled WGS sequence"/>
</dbReference>
<dbReference type="PANTHER" id="PTHR23113:SF363">
    <property type="entry name" value="PROTEIN SON OF SEVENLESS"/>
    <property type="match status" value="1"/>
</dbReference>
<dbReference type="InterPro" id="IPR000651">
    <property type="entry name" value="Ras-like_Gua-exchang_fac_N"/>
</dbReference>
<dbReference type="SMART" id="SM00147">
    <property type="entry name" value="RasGEF"/>
    <property type="match status" value="1"/>
</dbReference>
<dbReference type="InterPro" id="IPR008937">
    <property type="entry name" value="Ras-like_GEF"/>
</dbReference>
<dbReference type="InterPro" id="IPR023578">
    <property type="entry name" value="Ras_GEF_dom_sf"/>
</dbReference>
<dbReference type="GO" id="GO:0005085">
    <property type="term" value="F:guanyl-nucleotide exchange factor activity"/>
    <property type="evidence" value="ECO:0007669"/>
    <property type="project" value="UniProtKB-KW"/>
</dbReference>
<evidence type="ECO:0000256" key="1">
    <source>
        <dbReference type="ARBA" id="ARBA00022658"/>
    </source>
</evidence>
<dbReference type="GO" id="GO:0007265">
    <property type="term" value="P:Ras protein signal transduction"/>
    <property type="evidence" value="ECO:0007669"/>
    <property type="project" value="TreeGrafter"/>
</dbReference>
<dbReference type="SMART" id="SM00229">
    <property type="entry name" value="RasGEFN"/>
    <property type="match status" value="1"/>
</dbReference>
<feature type="region of interest" description="Disordered" evidence="3">
    <location>
        <begin position="95"/>
        <end position="265"/>
    </location>
</feature>
<name>A0A318Z013_ASPNB</name>
<feature type="region of interest" description="Disordered" evidence="3">
    <location>
        <begin position="564"/>
        <end position="589"/>
    </location>
</feature>
<evidence type="ECO:0000256" key="2">
    <source>
        <dbReference type="PROSITE-ProRule" id="PRU00168"/>
    </source>
</evidence>